<organism evidence="2 3">
    <name type="scientific">Populus trichocarpa</name>
    <name type="common">Western balsam poplar</name>
    <name type="synonym">Populus balsamifera subsp. trichocarpa</name>
    <dbReference type="NCBI Taxonomy" id="3694"/>
    <lineage>
        <taxon>Eukaryota</taxon>
        <taxon>Viridiplantae</taxon>
        <taxon>Streptophyta</taxon>
        <taxon>Embryophyta</taxon>
        <taxon>Tracheophyta</taxon>
        <taxon>Spermatophyta</taxon>
        <taxon>Magnoliopsida</taxon>
        <taxon>eudicotyledons</taxon>
        <taxon>Gunneridae</taxon>
        <taxon>Pentapetalae</taxon>
        <taxon>rosids</taxon>
        <taxon>fabids</taxon>
        <taxon>Malpighiales</taxon>
        <taxon>Salicaceae</taxon>
        <taxon>Saliceae</taxon>
        <taxon>Populus</taxon>
    </lineage>
</organism>
<proteinExistence type="predicted"/>
<dbReference type="InterPro" id="IPR025322">
    <property type="entry name" value="PADRE_dom"/>
</dbReference>
<dbReference type="Pfam" id="PF14009">
    <property type="entry name" value="PADRE"/>
    <property type="match status" value="1"/>
</dbReference>
<dbReference type="InParanoid" id="A0A2K2BNS2"/>
<feature type="region of interest" description="Disordered" evidence="1">
    <location>
        <begin position="101"/>
        <end position="123"/>
    </location>
</feature>
<dbReference type="PANTHER" id="PTHR33052">
    <property type="entry name" value="DUF4228 DOMAIN PROTEIN-RELATED"/>
    <property type="match status" value="1"/>
</dbReference>
<evidence type="ECO:0000313" key="3">
    <source>
        <dbReference type="Proteomes" id="UP000006729"/>
    </source>
</evidence>
<evidence type="ECO:0000313" key="2">
    <source>
        <dbReference type="EMBL" id="PNT51428.1"/>
    </source>
</evidence>
<protein>
    <submittedName>
        <fullName evidence="2">Uncharacterized protein</fullName>
    </submittedName>
</protein>
<dbReference type="Proteomes" id="UP000006729">
    <property type="component" value="Chromosome 2"/>
</dbReference>
<sequence>MGIVAKEDGVLKLVHPGRYVEIHRQPIAAAQVLENNPRHSITRPDVFEYPWIVVKPDSVLRLGKVFFIVPNNTIYNLLKAHKQCHQNSPRQSQFSKNYACGQVQKRNSTRKPATMSAKHRTKHRWFKQSLPITSCTGAAFQEQDCDKRIRNPPGKSAGMSPNQHNQHRSLPITSCIVTSFQEQDCDKRNTKSAKVESWPKFISKYRNTHLDFEEKPQEDSTSENRPSNYKEHRSVNTNTTAGFPRKNDSELDYNCMEEVITLKSCLRKQDSVRKLLQLKVSFNLPVKDEEQRRAVHATRARVSSNRFCSSSEIFVHFTNLVST</sequence>
<reference evidence="2 3" key="1">
    <citation type="journal article" date="2006" name="Science">
        <title>The genome of black cottonwood, Populus trichocarpa (Torr. &amp; Gray).</title>
        <authorList>
            <person name="Tuskan G.A."/>
            <person name="Difazio S."/>
            <person name="Jansson S."/>
            <person name="Bohlmann J."/>
            <person name="Grigoriev I."/>
            <person name="Hellsten U."/>
            <person name="Putnam N."/>
            <person name="Ralph S."/>
            <person name="Rombauts S."/>
            <person name="Salamov A."/>
            <person name="Schein J."/>
            <person name="Sterck L."/>
            <person name="Aerts A."/>
            <person name="Bhalerao R.R."/>
            <person name="Bhalerao R.P."/>
            <person name="Blaudez D."/>
            <person name="Boerjan W."/>
            <person name="Brun A."/>
            <person name="Brunner A."/>
            <person name="Busov V."/>
            <person name="Campbell M."/>
            <person name="Carlson J."/>
            <person name="Chalot M."/>
            <person name="Chapman J."/>
            <person name="Chen G.L."/>
            <person name="Cooper D."/>
            <person name="Coutinho P.M."/>
            <person name="Couturier J."/>
            <person name="Covert S."/>
            <person name="Cronk Q."/>
            <person name="Cunningham R."/>
            <person name="Davis J."/>
            <person name="Degroeve S."/>
            <person name="Dejardin A."/>
            <person name="Depamphilis C."/>
            <person name="Detter J."/>
            <person name="Dirks B."/>
            <person name="Dubchak I."/>
            <person name="Duplessis S."/>
            <person name="Ehlting J."/>
            <person name="Ellis B."/>
            <person name="Gendler K."/>
            <person name="Goodstein D."/>
            <person name="Gribskov M."/>
            <person name="Grimwood J."/>
            <person name="Groover A."/>
            <person name="Gunter L."/>
            <person name="Hamberger B."/>
            <person name="Heinze B."/>
            <person name="Helariutta Y."/>
            <person name="Henrissat B."/>
            <person name="Holligan D."/>
            <person name="Holt R."/>
            <person name="Huang W."/>
            <person name="Islam-Faridi N."/>
            <person name="Jones S."/>
            <person name="Jones-Rhoades M."/>
            <person name="Jorgensen R."/>
            <person name="Joshi C."/>
            <person name="Kangasjarvi J."/>
            <person name="Karlsson J."/>
            <person name="Kelleher C."/>
            <person name="Kirkpatrick R."/>
            <person name="Kirst M."/>
            <person name="Kohler A."/>
            <person name="Kalluri U."/>
            <person name="Larimer F."/>
            <person name="Leebens-Mack J."/>
            <person name="Leple J.C."/>
            <person name="Locascio P."/>
            <person name="Lou Y."/>
            <person name="Lucas S."/>
            <person name="Martin F."/>
            <person name="Montanini B."/>
            <person name="Napoli C."/>
            <person name="Nelson D.R."/>
            <person name="Nelson C."/>
            <person name="Nieminen K."/>
            <person name="Nilsson O."/>
            <person name="Pereda V."/>
            <person name="Peter G."/>
            <person name="Philippe R."/>
            <person name="Pilate G."/>
            <person name="Poliakov A."/>
            <person name="Razumovskaya J."/>
            <person name="Richardson P."/>
            <person name="Rinaldi C."/>
            <person name="Ritland K."/>
            <person name="Rouze P."/>
            <person name="Ryaboy D."/>
            <person name="Schmutz J."/>
            <person name="Schrader J."/>
            <person name="Segerman B."/>
            <person name="Shin H."/>
            <person name="Siddiqui A."/>
            <person name="Sterky F."/>
            <person name="Terry A."/>
            <person name="Tsai C.J."/>
            <person name="Uberbacher E."/>
            <person name="Unneberg P."/>
            <person name="Vahala J."/>
            <person name="Wall K."/>
            <person name="Wessler S."/>
            <person name="Yang G."/>
            <person name="Yin T."/>
            <person name="Douglas C."/>
            <person name="Marra M."/>
            <person name="Sandberg G."/>
            <person name="Van de Peer Y."/>
            <person name="Rokhsar D."/>
        </authorList>
    </citation>
    <scope>NUCLEOTIDE SEQUENCE [LARGE SCALE GENOMIC DNA]</scope>
    <source>
        <strain evidence="3">cv. Nisqually</strain>
    </source>
</reference>
<evidence type="ECO:0000256" key="1">
    <source>
        <dbReference type="SAM" id="MobiDB-lite"/>
    </source>
</evidence>
<feature type="region of interest" description="Disordered" evidence="1">
    <location>
        <begin position="211"/>
        <end position="247"/>
    </location>
</feature>
<gene>
    <name evidence="2" type="ORF">POPTR_002G242400</name>
</gene>
<dbReference type="OMA" id="VPNRTIY"/>
<dbReference type="EMBL" id="CM009291">
    <property type="protein sequence ID" value="PNT51428.1"/>
    <property type="molecule type" value="Genomic_DNA"/>
</dbReference>
<dbReference type="AlphaFoldDB" id="A0A2K2BNS2"/>
<keyword evidence="3" id="KW-1185">Reference proteome</keyword>
<name>A0A2K2BNS2_POPTR</name>
<dbReference type="Gramene" id="Potri.002G242400.1.v4.1">
    <property type="protein sequence ID" value="Potri.002G242400.1.v4.1"/>
    <property type="gene ID" value="Potri.002G242400.v4.1"/>
</dbReference>
<accession>A0A2K2BNS2</accession>